<dbReference type="AlphaFoldDB" id="A0A9W6ZII7"/>
<comment type="caution">
    <text evidence="2">The sequence shown here is derived from an EMBL/GenBank/DDBJ whole genome shotgun (WGS) entry which is preliminary data.</text>
</comment>
<feature type="region of interest" description="Disordered" evidence="1">
    <location>
        <begin position="1"/>
        <end position="84"/>
    </location>
</feature>
<reference evidence="3" key="1">
    <citation type="journal article" date="2023" name="Commun. Biol.">
        <title>Genome analysis of Parmales, the sister group of diatoms, reveals the evolutionary specialization of diatoms from phago-mixotrophs to photoautotrophs.</title>
        <authorList>
            <person name="Ban H."/>
            <person name="Sato S."/>
            <person name="Yoshikawa S."/>
            <person name="Yamada K."/>
            <person name="Nakamura Y."/>
            <person name="Ichinomiya M."/>
            <person name="Sato N."/>
            <person name="Blanc-Mathieu R."/>
            <person name="Endo H."/>
            <person name="Kuwata A."/>
            <person name="Ogata H."/>
        </authorList>
    </citation>
    <scope>NUCLEOTIDE SEQUENCE [LARGE SCALE GENOMIC DNA]</scope>
</reference>
<dbReference type="EMBL" id="BLQM01000018">
    <property type="protein sequence ID" value="GMH50910.1"/>
    <property type="molecule type" value="Genomic_DNA"/>
</dbReference>
<feature type="compositionally biased region" description="Basic and acidic residues" evidence="1">
    <location>
        <begin position="38"/>
        <end position="49"/>
    </location>
</feature>
<evidence type="ECO:0000313" key="3">
    <source>
        <dbReference type="Proteomes" id="UP001162640"/>
    </source>
</evidence>
<feature type="compositionally biased region" description="Polar residues" evidence="1">
    <location>
        <begin position="70"/>
        <end position="84"/>
    </location>
</feature>
<accession>A0A9W6ZII7</accession>
<organism evidence="2 3">
    <name type="scientific">Triparma laevis f. inornata</name>
    <dbReference type="NCBI Taxonomy" id="1714386"/>
    <lineage>
        <taxon>Eukaryota</taxon>
        <taxon>Sar</taxon>
        <taxon>Stramenopiles</taxon>
        <taxon>Ochrophyta</taxon>
        <taxon>Bolidophyceae</taxon>
        <taxon>Parmales</taxon>
        <taxon>Triparmaceae</taxon>
        <taxon>Triparma</taxon>
    </lineage>
</organism>
<dbReference type="Proteomes" id="UP001162640">
    <property type="component" value="Unassembled WGS sequence"/>
</dbReference>
<evidence type="ECO:0000256" key="1">
    <source>
        <dbReference type="SAM" id="MobiDB-lite"/>
    </source>
</evidence>
<feature type="compositionally biased region" description="Pro residues" evidence="1">
    <location>
        <begin position="50"/>
        <end position="61"/>
    </location>
</feature>
<sequence>MEGGDRAPPVQPGAQVKNRKRIFGEVYPSSTCMPRGNSESDHLRPHDPRIPNPSPSDPPPLVFMLDNRRSSPLVSFPRENSSLA</sequence>
<proteinExistence type="predicted"/>
<protein>
    <submittedName>
        <fullName evidence="2">Uncharacterized protein</fullName>
    </submittedName>
</protein>
<name>A0A9W6ZII7_9STRA</name>
<evidence type="ECO:0000313" key="2">
    <source>
        <dbReference type="EMBL" id="GMH50910.1"/>
    </source>
</evidence>
<gene>
    <name evidence="2" type="ORF">TL16_g00898</name>
</gene>